<dbReference type="EMBL" id="CADCVE010000104">
    <property type="protein sequence ID" value="CAA9465556.1"/>
    <property type="molecule type" value="Genomic_DNA"/>
</dbReference>
<dbReference type="InterPro" id="IPR051324">
    <property type="entry name" value="Stress/Tellurium_Resist"/>
</dbReference>
<organism evidence="2">
    <name type="scientific">uncultured Rubrobacteraceae bacterium</name>
    <dbReference type="NCBI Taxonomy" id="349277"/>
    <lineage>
        <taxon>Bacteria</taxon>
        <taxon>Bacillati</taxon>
        <taxon>Actinomycetota</taxon>
        <taxon>Rubrobacteria</taxon>
        <taxon>Rubrobacterales</taxon>
        <taxon>Rubrobacteraceae</taxon>
        <taxon>environmental samples</taxon>
    </lineage>
</organism>
<evidence type="ECO:0000259" key="1">
    <source>
        <dbReference type="Pfam" id="PF02342"/>
    </source>
</evidence>
<protein>
    <submittedName>
        <fullName evidence="2">Tellurium resistance protein TerD</fullName>
    </submittedName>
</protein>
<dbReference type="InterPro" id="IPR003325">
    <property type="entry name" value="TerD"/>
</dbReference>
<name>A0A6J4R6L4_9ACTN</name>
<dbReference type="CDD" id="cd06974">
    <property type="entry name" value="TerD_like"/>
    <property type="match status" value="1"/>
</dbReference>
<accession>A0A6J4R6L4</accession>
<dbReference type="PANTHER" id="PTHR32097">
    <property type="entry name" value="CAMP-BINDING PROTEIN 1-RELATED"/>
    <property type="match status" value="1"/>
</dbReference>
<sequence length="195" mass="21052">MPVDLVKGQRISLEKEAGGSLSRVVMGLGWDVAQPRGLRKMFGGGGGESIDLDASCVMFDGAGQPVDTIYYSQLRSKDGSIVHTGDNLTGEGEGDDEQIIVDLTRVPQNVEALMFVVNSFTGQDFSRIENAFCRIVDEGTGTEVARYELSGGGNHNAQVMAKLYRQGGEWKMHAIGENTSGRTFRDLMPAMTANL</sequence>
<dbReference type="AlphaFoldDB" id="A0A6J4R6L4"/>
<proteinExistence type="predicted"/>
<dbReference type="Gene3D" id="2.60.60.30">
    <property type="entry name" value="sav2460 like domains"/>
    <property type="match status" value="1"/>
</dbReference>
<gene>
    <name evidence="2" type="ORF">AVDCRST_MAG28-4034</name>
</gene>
<dbReference type="Pfam" id="PF02342">
    <property type="entry name" value="TerD"/>
    <property type="match status" value="1"/>
</dbReference>
<feature type="domain" description="TerD" evidence="1">
    <location>
        <begin position="1"/>
        <end position="181"/>
    </location>
</feature>
<dbReference type="PANTHER" id="PTHR32097:SF17">
    <property type="entry name" value="CAMP-BINDING PROTEIN 1-RELATED"/>
    <property type="match status" value="1"/>
</dbReference>
<evidence type="ECO:0000313" key="2">
    <source>
        <dbReference type="EMBL" id="CAA9465556.1"/>
    </source>
</evidence>
<reference evidence="2" key="1">
    <citation type="submission" date="2020-02" db="EMBL/GenBank/DDBJ databases">
        <authorList>
            <person name="Meier V. D."/>
        </authorList>
    </citation>
    <scope>NUCLEOTIDE SEQUENCE</scope>
    <source>
        <strain evidence="2">AVDCRST_MAG28</strain>
    </source>
</reference>